<reference evidence="2 3" key="1">
    <citation type="submission" date="2023-03" db="EMBL/GenBank/DDBJ databases">
        <title>Genome insight into feeding habits of ladybird beetles.</title>
        <authorList>
            <person name="Li H.-S."/>
            <person name="Huang Y.-H."/>
            <person name="Pang H."/>
        </authorList>
    </citation>
    <scope>NUCLEOTIDE SEQUENCE [LARGE SCALE GENOMIC DNA]</scope>
    <source>
        <strain evidence="2">SYSU_2023b</strain>
        <tissue evidence="2">Whole body</tissue>
    </source>
</reference>
<protein>
    <recommendedName>
        <fullName evidence="4">HTH psq-type domain-containing protein</fullName>
    </recommendedName>
</protein>
<evidence type="ECO:0000313" key="2">
    <source>
        <dbReference type="EMBL" id="KAK9877739.1"/>
    </source>
</evidence>
<feature type="compositionally biased region" description="Basic residues" evidence="1">
    <location>
        <begin position="37"/>
        <end position="58"/>
    </location>
</feature>
<evidence type="ECO:0000256" key="1">
    <source>
        <dbReference type="SAM" id="MobiDB-lite"/>
    </source>
</evidence>
<name>A0AAW1UEP6_9CUCU</name>
<accession>A0AAW1UEP6</accession>
<comment type="caution">
    <text evidence="2">The sequence shown here is derived from an EMBL/GenBank/DDBJ whole genome shotgun (WGS) entry which is preliminary data.</text>
</comment>
<keyword evidence="3" id="KW-1185">Reference proteome</keyword>
<feature type="region of interest" description="Disordered" evidence="1">
    <location>
        <begin position="29"/>
        <end position="64"/>
    </location>
</feature>
<evidence type="ECO:0000313" key="3">
    <source>
        <dbReference type="Proteomes" id="UP001431783"/>
    </source>
</evidence>
<proteinExistence type="predicted"/>
<dbReference type="EMBL" id="JARQZJ010000043">
    <property type="protein sequence ID" value="KAK9877739.1"/>
    <property type="molecule type" value="Genomic_DNA"/>
</dbReference>
<organism evidence="2 3">
    <name type="scientific">Henosepilachna vigintioctopunctata</name>
    <dbReference type="NCBI Taxonomy" id="420089"/>
    <lineage>
        <taxon>Eukaryota</taxon>
        <taxon>Metazoa</taxon>
        <taxon>Ecdysozoa</taxon>
        <taxon>Arthropoda</taxon>
        <taxon>Hexapoda</taxon>
        <taxon>Insecta</taxon>
        <taxon>Pterygota</taxon>
        <taxon>Neoptera</taxon>
        <taxon>Endopterygota</taxon>
        <taxon>Coleoptera</taxon>
        <taxon>Polyphaga</taxon>
        <taxon>Cucujiformia</taxon>
        <taxon>Coccinelloidea</taxon>
        <taxon>Coccinellidae</taxon>
        <taxon>Epilachninae</taxon>
        <taxon>Epilachnini</taxon>
        <taxon>Henosepilachna</taxon>
    </lineage>
</organism>
<dbReference type="Proteomes" id="UP001431783">
    <property type="component" value="Unassembled WGS sequence"/>
</dbReference>
<sequence>MAAEEQRNEKNSEVENNKIRINVETAIEEEGEETKRATVKGKKANQPRIDKAKRRYKTRSSDDMEKALSAYEDGRLKFNETCRVFNFPKPTFRSRLEGLNMHKKIERKKYLTKAMKDELVNHILELESRFFGVTTRDLCH</sequence>
<evidence type="ECO:0008006" key="4">
    <source>
        <dbReference type="Google" id="ProtNLM"/>
    </source>
</evidence>
<gene>
    <name evidence="2" type="ORF">WA026_019419</name>
</gene>
<dbReference type="AlphaFoldDB" id="A0AAW1UEP6"/>